<comment type="caution">
    <text evidence="2">The sequence shown here is derived from an EMBL/GenBank/DDBJ whole genome shotgun (WGS) entry which is preliminary data.</text>
</comment>
<name>A0A9P8UL84_9PEZI</name>
<protein>
    <submittedName>
        <fullName evidence="2">Uncharacterized protein</fullName>
    </submittedName>
</protein>
<evidence type="ECO:0000313" key="2">
    <source>
        <dbReference type="EMBL" id="KAH6654238.1"/>
    </source>
</evidence>
<feature type="compositionally biased region" description="Low complexity" evidence="1">
    <location>
        <begin position="35"/>
        <end position="47"/>
    </location>
</feature>
<evidence type="ECO:0000313" key="3">
    <source>
        <dbReference type="Proteomes" id="UP000758603"/>
    </source>
</evidence>
<keyword evidence="3" id="KW-1185">Reference proteome</keyword>
<dbReference type="OrthoDB" id="5385910at2759"/>
<proteinExistence type="predicted"/>
<gene>
    <name evidence="2" type="ORF">BKA67DRAFT_535570</name>
</gene>
<dbReference type="GeneID" id="70128927"/>
<evidence type="ECO:0000256" key="1">
    <source>
        <dbReference type="SAM" id="MobiDB-lite"/>
    </source>
</evidence>
<feature type="compositionally biased region" description="Low complexity" evidence="1">
    <location>
        <begin position="115"/>
        <end position="133"/>
    </location>
</feature>
<reference evidence="2" key="1">
    <citation type="journal article" date="2021" name="Nat. Commun.">
        <title>Genetic determinants of endophytism in the Arabidopsis root mycobiome.</title>
        <authorList>
            <person name="Mesny F."/>
            <person name="Miyauchi S."/>
            <person name="Thiergart T."/>
            <person name="Pickel B."/>
            <person name="Atanasova L."/>
            <person name="Karlsson M."/>
            <person name="Huettel B."/>
            <person name="Barry K.W."/>
            <person name="Haridas S."/>
            <person name="Chen C."/>
            <person name="Bauer D."/>
            <person name="Andreopoulos W."/>
            <person name="Pangilinan J."/>
            <person name="LaButti K."/>
            <person name="Riley R."/>
            <person name="Lipzen A."/>
            <person name="Clum A."/>
            <person name="Drula E."/>
            <person name="Henrissat B."/>
            <person name="Kohler A."/>
            <person name="Grigoriev I.V."/>
            <person name="Martin F.M."/>
            <person name="Hacquard S."/>
        </authorList>
    </citation>
    <scope>NUCLEOTIDE SEQUENCE</scope>
    <source>
        <strain evidence="2">MPI-SDFR-AT-0073</strain>
    </source>
</reference>
<organism evidence="2 3">
    <name type="scientific">Truncatella angustata</name>
    <dbReference type="NCBI Taxonomy" id="152316"/>
    <lineage>
        <taxon>Eukaryota</taxon>
        <taxon>Fungi</taxon>
        <taxon>Dikarya</taxon>
        <taxon>Ascomycota</taxon>
        <taxon>Pezizomycotina</taxon>
        <taxon>Sordariomycetes</taxon>
        <taxon>Xylariomycetidae</taxon>
        <taxon>Amphisphaeriales</taxon>
        <taxon>Sporocadaceae</taxon>
        <taxon>Truncatella</taxon>
    </lineage>
</organism>
<feature type="compositionally biased region" description="Polar residues" evidence="1">
    <location>
        <begin position="183"/>
        <end position="206"/>
    </location>
</feature>
<feature type="region of interest" description="Disordered" evidence="1">
    <location>
        <begin position="1"/>
        <end position="219"/>
    </location>
</feature>
<dbReference type="EMBL" id="JAGPXC010000004">
    <property type="protein sequence ID" value="KAH6654238.1"/>
    <property type="molecule type" value="Genomic_DNA"/>
</dbReference>
<dbReference type="Proteomes" id="UP000758603">
    <property type="component" value="Unassembled WGS sequence"/>
</dbReference>
<feature type="compositionally biased region" description="Polar residues" evidence="1">
    <location>
        <begin position="147"/>
        <end position="156"/>
    </location>
</feature>
<dbReference type="RefSeq" id="XP_045958508.1">
    <property type="nucleotide sequence ID" value="XM_046100035.1"/>
</dbReference>
<sequence length="243" mass="25567">MPPIPTYTDSPIATKASGVVPQTTSVPAKDSEKVTATTTTTAAPTSAQFYPQAKPGAVPSLPTATTTAQSRGAYIPPIPTQGVNSDDRPPAPQPGAFPQPTKIHVPPPPKDGEKYVPSSATTSTPPSATVSYPLQMSIPPPTMAYPAQQSGTSSAVASGPTYGSQGGELGQNLQHPPGYHQDGNASELNRYQRTAMEQNDTTYHQQSEAEDDGVWNSAKKWAQATGEKLAAAETEVWKRINKE</sequence>
<accession>A0A9P8UL84</accession>
<dbReference type="AlphaFoldDB" id="A0A9P8UL84"/>